<evidence type="ECO:0000313" key="1">
    <source>
        <dbReference type="EMBL" id="PCD44195.1"/>
    </source>
</evidence>
<comment type="caution">
    <text evidence="1">The sequence shown here is derived from an EMBL/GenBank/DDBJ whole genome shotgun (WGS) entry which is preliminary data.</text>
</comment>
<organism evidence="1 2">
    <name type="scientific">Fusarium oxysporum f. sp. radicis-cucumerinum</name>
    <dbReference type="NCBI Taxonomy" id="327505"/>
    <lineage>
        <taxon>Eukaryota</taxon>
        <taxon>Fungi</taxon>
        <taxon>Dikarya</taxon>
        <taxon>Ascomycota</taxon>
        <taxon>Pezizomycotina</taxon>
        <taxon>Sordariomycetes</taxon>
        <taxon>Hypocreomycetidae</taxon>
        <taxon>Hypocreales</taxon>
        <taxon>Nectriaceae</taxon>
        <taxon>Fusarium</taxon>
        <taxon>Fusarium oxysporum species complex</taxon>
    </lineage>
</organism>
<accession>A0A2H3HNT9</accession>
<dbReference type="Proteomes" id="UP000219602">
    <property type="component" value="Chromosome 2"/>
</dbReference>
<dbReference type="EMBL" id="MABQ02000002">
    <property type="protein sequence ID" value="PCD44195.1"/>
    <property type="molecule type" value="Genomic_DNA"/>
</dbReference>
<name>A0A2H3HNT9_FUSOX</name>
<reference evidence="1 2" key="2">
    <citation type="journal article" date="2017" name="Sci. Rep.">
        <title>A mobile pathogenicity chromosome in Fusarium oxysporum for infection of multiple cucurbit species.</title>
        <authorList>
            <person name="van Dam P."/>
            <person name="Fokkens L."/>
            <person name="Ayukawa Y."/>
            <person name="van der Gragt M."/>
            <person name="Ter Horst A."/>
            <person name="Brankovics B."/>
            <person name="Houterman P.M."/>
            <person name="Arie T."/>
            <person name="Rep M."/>
        </authorList>
    </citation>
    <scope>NUCLEOTIDE SEQUENCE [LARGE SCALE GENOMIC DNA]</scope>
    <source>
        <strain evidence="1 2">Forc016</strain>
    </source>
</reference>
<dbReference type="AlphaFoldDB" id="A0A2H3HNT9"/>
<gene>
    <name evidence="1" type="ORF">AU210_003274</name>
</gene>
<sequence length="150" mass="16756">MCWTLPRLLCQKKRLGPRSVVLKNHQWNAELKAPSPTEDPGSGSEFAAFAELVYAVGVAARQEMQHGKGNALDGGEHGEVDVLWEMALFWVRMVGMCSSELEKQHDDESGLVSCWTRLLEQLGMGGRFLGSCFVLSYGLVGHRDRHLEKR</sequence>
<reference evidence="1 2" key="1">
    <citation type="journal article" date="2016" name="Environ. Microbiol.">
        <title>Effector profiles distinguish formae speciales of Fusarium oxysporum.</title>
        <authorList>
            <person name="van Dam P."/>
            <person name="Fokkens L."/>
            <person name="Schmidt S.M."/>
            <person name="Linmans J.H."/>
            <person name="Kistler H.C."/>
            <person name="Ma L.J."/>
            <person name="Rep M."/>
        </authorList>
    </citation>
    <scope>NUCLEOTIDE SEQUENCE [LARGE SCALE GENOMIC DNA]</scope>
    <source>
        <strain evidence="1 2">Forc016</strain>
    </source>
</reference>
<evidence type="ECO:0000313" key="2">
    <source>
        <dbReference type="Proteomes" id="UP000219602"/>
    </source>
</evidence>
<protein>
    <submittedName>
        <fullName evidence="1">Uncharacterized protein</fullName>
    </submittedName>
</protein>
<proteinExistence type="predicted"/>